<dbReference type="EMBL" id="BK015710">
    <property type="protein sequence ID" value="DAE21267.1"/>
    <property type="molecule type" value="Genomic_DNA"/>
</dbReference>
<accession>A0A8S5QR25</accession>
<evidence type="ECO:0000313" key="1">
    <source>
        <dbReference type="EMBL" id="DAE21267.1"/>
    </source>
</evidence>
<name>A0A8S5QR25_9CAUD</name>
<reference evidence="1" key="1">
    <citation type="journal article" date="2021" name="Proc. Natl. Acad. Sci. U.S.A.">
        <title>A Catalog of Tens of Thousands of Viruses from Human Metagenomes Reveals Hidden Associations with Chronic Diseases.</title>
        <authorList>
            <person name="Tisza M.J."/>
            <person name="Buck C.B."/>
        </authorList>
    </citation>
    <scope>NUCLEOTIDE SEQUENCE</scope>
    <source>
        <strain evidence="1">CtkvU4</strain>
    </source>
</reference>
<protein>
    <submittedName>
        <fullName evidence="1">Uncharacterized protein</fullName>
    </submittedName>
</protein>
<proteinExistence type="predicted"/>
<organism evidence="1">
    <name type="scientific">Caudovirales sp. ctkvU4</name>
    <dbReference type="NCBI Taxonomy" id="2826783"/>
    <lineage>
        <taxon>Viruses</taxon>
        <taxon>Duplodnaviria</taxon>
        <taxon>Heunggongvirae</taxon>
        <taxon>Uroviricota</taxon>
        <taxon>Caudoviricetes</taxon>
    </lineage>
</organism>
<sequence length="35" mass="3934">MAFSFSIPIPLSPLSAVVKLCYNLLKERSDFYVAL</sequence>